<evidence type="ECO:0000313" key="3">
    <source>
        <dbReference type="Proteomes" id="UP000069705"/>
    </source>
</evidence>
<evidence type="ECO:0000313" key="2">
    <source>
        <dbReference type="EMBL" id="GAT05329.1"/>
    </source>
</evidence>
<reference evidence="2 3" key="1">
    <citation type="journal article" date="2016" name="Genome Announc.">
        <title>Draft Genome Sequences of Five Rapidly Growing Mycobacterium Species, M. thermoresistibile, M. fortuitum subsp. acetamidolyticum, M. canariasense, M. brisbanense, and M. novocastrense.</title>
        <authorList>
            <person name="Katahira K."/>
            <person name="Ogura Y."/>
            <person name="Gotoh Y."/>
            <person name="Hayashi T."/>
        </authorList>
    </citation>
    <scope>NUCLEOTIDE SEQUENCE [LARGE SCALE GENOMIC DNA]</scope>
    <source>
        <strain evidence="2 3">JCM6368</strain>
    </source>
</reference>
<accession>A0A100WWG3</accession>
<feature type="transmembrane region" description="Helical" evidence="1">
    <location>
        <begin position="96"/>
        <end position="114"/>
    </location>
</feature>
<proteinExistence type="predicted"/>
<dbReference type="EMBL" id="BCSZ01000055">
    <property type="protein sequence ID" value="GAT05329.1"/>
    <property type="molecule type" value="Genomic_DNA"/>
</dbReference>
<dbReference type="Pfam" id="PF23778">
    <property type="entry name" value="Phage_holin_2"/>
    <property type="match status" value="1"/>
</dbReference>
<sequence length="217" mass="24420">MMRWVYLLGVSGIIGTLISDIWCDVDYEVAANVSLIYIAILAGAFAGLYLSRSKWWTNRIGKVFLAKCVILTLVLVQASLSVWWQDDYPGRQVIRFIVYSMGAIAYLPMLWSLWREQQRDRRGDRLHQCLDGARHIPPSLKGALMQNITIGRYKAFPEAIPESSTDVAELFDGWIEGTRDDGSTWIMWLDANGNPTVFYPNRDADGGVIGDPVDLSA</sequence>
<protein>
    <submittedName>
        <fullName evidence="2">Uncharacterized protein</fullName>
    </submittedName>
</protein>
<gene>
    <name evidence="2" type="ORF">RMCFA_5440</name>
</gene>
<keyword evidence="1" id="KW-0472">Membrane</keyword>
<dbReference type="InterPro" id="IPR056964">
    <property type="entry name" value="Phage_holin"/>
</dbReference>
<reference evidence="3" key="2">
    <citation type="submission" date="2016-02" db="EMBL/GenBank/DDBJ databases">
        <title>Draft genome sequence of five rapidly growing Mycobacterium species.</title>
        <authorList>
            <person name="Katahira K."/>
            <person name="Gotou Y."/>
            <person name="Iida K."/>
            <person name="Ogura Y."/>
            <person name="Hayashi T."/>
        </authorList>
    </citation>
    <scope>NUCLEOTIDE SEQUENCE [LARGE SCALE GENOMIC DNA]</scope>
    <source>
        <strain evidence="3">JCM6368</strain>
    </source>
</reference>
<organism evidence="2 3">
    <name type="scientific">Mycolicibacterium fortuitum subsp. acetamidolyticum</name>
    <dbReference type="NCBI Taxonomy" id="144550"/>
    <lineage>
        <taxon>Bacteria</taxon>
        <taxon>Bacillati</taxon>
        <taxon>Actinomycetota</taxon>
        <taxon>Actinomycetes</taxon>
        <taxon>Mycobacteriales</taxon>
        <taxon>Mycobacteriaceae</taxon>
        <taxon>Mycolicibacterium</taxon>
    </lineage>
</organism>
<keyword evidence="1" id="KW-0812">Transmembrane</keyword>
<feature type="transmembrane region" description="Helical" evidence="1">
    <location>
        <begin position="29"/>
        <end position="51"/>
    </location>
</feature>
<feature type="transmembrane region" description="Helical" evidence="1">
    <location>
        <begin position="63"/>
        <end position="84"/>
    </location>
</feature>
<dbReference type="Proteomes" id="UP000069705">
    <property type="component" value="Unassembled WGS sequence"/>
</dbReference>
<evidence type="ECO:0000256" key="1">
    <source>
        <dbReference type="SAM" id="Phobius"/>
    </source>
</evidence>
<name>A0A100WWG3_MYCFO</name>
<dbReference type="AlphaFoldDB" id="A0A100WWG3"/>
<comment type="caution">
    <text evidence="2">The sequence shown here is derived from an EMBL/GenBank/DDBJ whole genome shotgun (WGS) entry which is preliminary data.</text>
</comment>
<keyword evidence="1" id="KW-1133">Transmembrane helix</keyword>
<dbReference type="RefSeq" id="WP_242413815.1">
    <property type="nucleotide sequence ID" value="NZ_BCSZ01000055.1"/>
</dbReference>